<dbReference type="OrthoDB" id="8019751at2"/>
<gene>
    <name evidence="1" type="ORF">ANI02nite_22890</name>
</gene>
<organism evidence="1 2">
    <name type="scientific">Acetobacter nitrogenifigens DSM 23921 = NBRC 105050</name>
    <dbReference type="NCBI Taxonomy" id="1120919"/>
    <lineage>
        <taxon>Bacteria</taxon>
        <taxon>Pseudomonadati</taxon>
        <taxon>Pseudomonadota</taxon>
        <taxon>Alphaproteobacteria</taxon>
        <taxon>Acetobacterales</taxon>
        <taxon>Acetobacteraceae</taxon>
        <taxon>Acetobacter</taxon>
    </lineage>
</organism>
<dbReference type="Proteomes" id="UP000321635">
    <property type="component" value="Unassembled WGS sequence"/>
</dbReference>
<reference evidence="1 2" key="1">
    <citation type="submission" date="2019-07" db="EMBL/GenBank/DDBJ databases">
        <title>Whole genome shotgun sequence of Acetobacter nitrogenifigens NBRC 105050.</title>
        <authorList>
            <person name="Hosoyama A."/>
            <person name="Uohara A."/>
            <person name="Ohji S."/>
            <person name="Ichikawa N."/>
        </authorList>
    </citation>
    <scope>NUCLEOTIDE SEQUENCE [LARGE SCALE GENOMIC DNA]</scope>
    <source>
        <strain evidence="1 2">NBRC 105050</strain>
    </source>
</reference>
<accession>A0A511XBZ2</accession>
<dbReference type="EMBL" id="BJYF01000018">
    <property type="protein sequence ID" value="GEN60405.1"/>
    <property type="molecule type" value="Genomic_DNA"/>
</dbReference>
<evidence type="ECO:0000313" key="1">
    <source>
        <dbReference type="EMBL" id="GEN60405.1"/>
    </source>
</evidence>
<evidence type="ECO:0000313" key="2">
    <source>
        <dbReference type="Proteomes" id="UP000321635"/>
    </source>
</evidence>
<protein>
    <submittedName>
        <fullName evidence="1">Uncharacterized protein</fullName>
    </submittedName>
</protein>
<dbReference type="AlphaFoldDB" id="A0A511XBZ2"/>
<name>A0A511XBZ2_9PROT</name>
<dbReference type="STRING" id="1120919.GCA_000429165_02377"/>
<sequence>MARAHVFVKECGIQRETRASIMEPHVHIAISDDRTHATVAFTADDASFSLNLSRAQLASLIAALGAVNQTLGGDVTPSIEGAKFTPVRRTSWAVQPDVESGGSILAFQHPAYGPLGFTLLPKDAERLAHGLQLHKQLHLAVKAAAKRAN</sequence>
<comment type="caution">
    <text evidence="1">The sequence shown here is derived from an EMBL/GenBank/DDBJ whole genome shotgun (WGS) entry which is preliminary data.</text>
</comment>
<proteinExistence type="predicted"/>
<keyword evidence="2" id="KW-1185">Reference proteome</keyword>